<keyword evidence="2 4" id="KW-0863">Zinc-finger</keyword>
<accession>A0ABR4P9A3</accession>
<evidence type="ECO:0000256" key="4">
    <source>
        <dbReference type="PROSITE-ProRule" id="PRU00134"/>
    </source>
</evidence>
<gene>
    <name evidence="6" type="ORF">PVAG01_08363</name>
</gene>
<keyword evidence="1" id="KW-0479">Metal-binding</keyword>
<proteinExistence type="predicted"/>
<dbReference type="SUPFAM" id="SSF144232">
    <property type="entry name" value="HIT/MYND zinc finger-like"/>
    <property type="match status" value="1"/>
</dbReference>
<keyword evidence="7" id="KW-1185">Reference proteome</keyword>
<protein>
    <recommendedName>
        <fullName evidence="5">MYND-type domain-containing protein</fullName>
    </recommendedName>
</protein>
<dbReference type="Gene3D" id="6.10.140.2220">
    <property type="match status" value="1"/>
</dbReference>
<evidence type="ECO:0000259" key="5">
    <source>
        <dbReference type="PROSITE" id="PS50865"/>
    </source>
</evidence>
<dbReference type="PROSITE" id="PS01360">
    <property type="entry name" value="ZF_MYND_1"/>
    <property type="match status" value="1"/>
</dbReference>
<reference evidence="6 7" key="1">
    <citation type="submission" date="2024-06" db="EMBL/GenBank/DDBJ databases">
        <title>Complete genome of Phlyctema vagabunda strain 19-DSS-EL-015.</title>
        <authorList>
            <person name="Fiorenzani C."/>
        </authorList>
    </citation>
    <scope>NUCLEOTIDE SEQUENCE [LARGE SCALE GENOMIC DNA]</scope>
    <source>
        <strain evidence="6 7">19-DSS-EL-015</strain>
    </source>
</reference>
<keyword evidence="3" id="KW-0862">Zinc</keyword>
<dbReference type="EMBL" id="JBFCZG010000007">
    <property type="protein sequence ID" value="KAL3419865.1"/>
    <property type="molecule type" value="Genomic_DNA"/>
</dbReference>
<evidence type="ECO:0000313" key="7">
    <source>
        <dbReference type="Proteomes" id="UP001629113"/>
    </source>
</evidence>
<dbReference type="PROSITE" id="PS50865">
    <property type="entry name" value="ZF_MYND_2"/>
    <property type="match status" value="1"/>
</dbReference>
<comment type="caution">
    <text evidence="6">The sequence shown here is derived from an EMBL/GenBank/DDBJ whole genome shotgun (WGS) entry which is preliminary data.</text>
</comment>
<evidence type="ECO:0000256" key="3">
    <source>
        <dbReference type="ARBA" id="ARBA00022833"/>
    </source>
</evidence>
<dbReference type="InterPro" id="IPR002893">
    <property type="entry name" value="Znf_MYND"/>
</dbReference>
<evidence type="ECO:0000256" key="2">
    <source>
        <dbReference type="ARBA" id="ARBA00022771"/>
    </source>
</evidence>
<evidence type="ECO:0000256" key="1">
    <source>
        <dbReference type="ARBA" id="ARBA00022723"/>
    </source>
</evidence>
<dbReference type="Proteomes" id="UP001629113">
    <property type="component" value="Unassembled WGS sequence"/>
</dbReference>
<sequence>MATRSVRFEFQCLKETMKFTHNIPSKLVSADAQASQQDPAYIQAFVSAISPIMKEHERECRAASDPQCQGCGAPSQTVLQTPMSWLHIVADPFVSVWVNPVCGKQVCEMKTRQQIQDMMALMGTSDAGQQPGEGRPSPDSKEILPCKICGKTGETLRCGRCKLVAYCGKDHQKQDWKVHKHICAIIAK</sequence>
<evidence type="ECO:0000313" key="6">
    <source>
        <dbReference type="EMBL" id="KAL3419865.1"/>
    </source>
</evidence>
<organism evidence="6 7">
    <name type="scientific">Phlyctema vagabunda</name>
    <dbReference type="NCBI Taxonomy" id="108571"/>
    <lineage>
        <taxon>Eukaryota</taxon>
        <taxon>Fungi</taxon>
        <taxon>Dikarya</taxon>
        <taxon>Ascomycota</taxon>
        <taxon>Pezizomycotina</taxon>
        <taxon>Leotiomycetes</taxon>
        <taxon>Helotiales</taxon>
        <taxon>Dermateaceae</taxon>
        <taxon>Phlyctema</taxon>
    </lineage>
</organism>
<name>A0ABR4P9A3_9HELO</name>
<feature type="domain" description="MYND-type" evidence="5">
    <location>
        <begin position="146"/>
        <end position="183"/>
    </location>
</feature>
<dbReference type="Pfam" id="PF01753">
    <property type="entry name" value="zf-MYND"/>
    <property type="match status" value="1"/>
</dbReference>